<dbReference type="PANTHER" id="PTHR11157:SF134">
    <property type="entry name" value="ELONGATION OF FATTY ACIDS PROTEIN 1-RELATED"/>
    <property type="match status" value="1"/>
</dbReference>
<keyword evidence="9" id="KW-0443">Lipid metabolism</keyword>
<evidence type="ECO:0000256" key="8">
    <source>
        <dbReference type="ARBA" id="ARBA00022989"/>
    </source>
</evidence>
<comment type="similarity">
    <text evidence="2">Belongs to the ELO family.</text>
</comment>
<feature type="region of interest" description="Disordered" evidence="13">
    <location>
        <begin position="271"/>
        <end position="292"/>
    </location>
</feature>
<dbReference type="GO" id="GO:0030148">
    <property type="term" value="P:sphingolipid biosynthetic process"/>
    <property type="evidence" value="ECO:0000318"/>
    <property type="project" value="GO_Central"/>
</dbReference>
<evidence type="ECO:0000313" key="16">
    <source>
        <dbReference type="RefSeq" id="XP_010274332.1"/>
    </source>
</evidence>
<feature type="transmembrane region" description="Helical" evidence="14">
    <location>
        <begin position="211"/>
        <end position="235"/>
    </location>
</feature>
<name>A0A1U8B102_NELNU</name>
<feature type="compositionally biased region" description="Basic and acidic residues" evidence="13">
    <location>
        <begin position="279"/>
        <end position="292"/>
    </location>
</feature>
<dbReference type="InterPro" id="IPR002076">
    <property type="entry name" value="ELO_fam"/>
</dbReference>
<organism evidence="15 16">
    <name type="scientific">Nelumbo nucifera</name>
    <name type="common">Sacred lotus</name>
    <dbReference type="NCBI Taxonomy" id="4432"/>
    <lineage>
        <taxon>Eukaryota</taxon>
        <taxon>Viridiplantae</taxon>
        <taxon>Streptophyta</taxon>
        <taxon>Embryophyta</taxon>
        <taxon>Tracheophyta</taxon>
        <taxon>Spermatophyta</taxon>
        <taxon>Magnoliopsida</taxon>
        <taxon>Proteales</taxon>
        <taxon>Nelumbonaceae</taxon>
        <taxon>Nelumbo</taxon>
    </lineage>
</organism>
<evidence type="ECO:0000313" key="15">
    <source>
        <dbReference type="Proteomes" id="UP000189703"/>
    </source>
</evidence>
<evidence type="ECO:0000256" key="1">
    <source>
        <dbReference type="ARBA" id="ARBA00004141"/>
    </source>
</evidence>
<evidence type="ECO:0000256" key="12">
    <source>
        <dbReference type="ARBA" id="ARBA00047375"/>
    </source>
</evidence>
<sequence>MEWIHRNVSYWLVEHPVVRDFEWKEGETWGSSPKFTATAVITYLSIVGILHKAYLSTKSMTKTLPTTSSPPPFIRLLTAAHSLFLVVLSLIMALGCILSTIAQKPNNRWIFCFPYGTRPRGPVFFWFYVFGLSKVVEFMDTLLIILGKSKRRLTFLHVYHHTITALMTPLGFRAPMSLIPIAMVTNCSVHVLMYTYYMLCALGRRPWWKRLVTDIQIVQFILSFLVSAVMLWYHFMGDGCTGFPIWCISAVISASFLALFLDFRTKNYSSGRSTVRGGQKKEDNKGEQEKEN</sequence>
<keyword evidence="6 14" id="KW-0812">Transmembrane</keyword>
<evidence type="ECO:0000256" key="13">
    <source>
        <dbReference type="SAM" id="MobiDB-lite"/>
    </source>
</evidence>
<dbReference type="GO" id="GO:0005789">
    <property type="term" value="C:endoplasmic reticulum membrane"/>
    <property type="evidence" value="ECO:0000318"/>
    <property type="project" value="GO_Central"/>
</dbReference>
<dbReference type="FunCoup" id="A0A1U8B102">
    <property type="interactions" value="1162"/>
</dbReference>
<evidence type="ECO:0000256" key="5">
    <source>
        <dbReference type="ARBA" id="ARBA00022679"/>
    </source>
</evidence>
<feature type="transmembrane region" description="Helical" evidence="14">
    <location>
        <begin position="178"/>
        <end position="199"/>
    </location>
</feature>
<accession>A0A1U8B102</accession>
<feature type="transmembrane region" description="Helical" evidence="14">
    <location>
        <begin position="76"/>
        <end position="103"/>
    </location>
</feature>
<keyword evidence="4" id="KW-0444">Lipid biosynthesis</keyword>
<keyword evidence="11" id="KW-0275">Fatty acid biosynthesis</keyword>
<comment type="catalytic activity">
    <reaction evidence="12">
        <text>a very-long-chain acyl-CoA + malonyl-CoA + H(+) = a very-long-chain 3-oxoacyl-CoA + CO2 + CoA</text>
        <dbReference type="Rhea" id="RHEA:32727"/>
        <dbReference type="ChEBI" id="CHEBI:15378"/>
        <dbReference type="ChEBI" id="CHEBI:16526"/>
        <dbReference type="ChEBI" id="CHEBI:57287"/>
        <dbReference type="ChEBI" id="CHEBI:57384"/>
        <dbReference type="ChEBI" id="CHEBI:90725"/>
        <dbReference type="ChEBI" id="CHEBI:90736"/>
        <dbReference type="EC" id="2.3.1.199"/>
    </reaction>
</comment>
<dbReference type="Pfam" id="PF01151">
    <property type="entry name" value="ELO"/>
    <property type="match status" value="1"/>
</dbReference>
<dbReference type="KEGG" id="nnu:104609666"/>
<dbReference type="GO" id="GO:0009922">
    <property type="term" value="F:fatty acid elongase activity"/>
    <property type="evidence" value="ECO:0000318"/>
    <property type="project" value="GO_Central"/>
</dbReference>
<evidence type="ECO:0000256" key="2">
    <source>
        <dbReference type="ARBA" id="ARBA00007263"/>
    </source>
</evidence>
<keyword evidence="10 14" id="KW-0472">Membrane</keyword>
<keyword evidence="8 14" id="KW-1133">Transmembrane helix</keyword>
<feature type="transmembrane region" description="Helical" evidence="14">
    <location>
        <begin position="123"/>
        <end position="146"/>
    </location>
</feature>
<dbReference type="GO" id="GO:0042761">
    <property type="term" value="P:very long-chain fatty acid biosynthetic process"/>
    <property type="evidence" value="ECO:0000318"/>
    <property type="project" value="GO_Central"/>
</dbReference>
<evidence type="ECO:0000256" key="6">
    <source>
        <dbReference type="ARBA" id="ARBA00022692"/>
    </source>
</evidence>
<dbReference type="InterPro" id="IPR030457">
    <property type="entry name" value="ELO_CS"/>
</dbReference>
<evidence type="ECO:0000256" key="11">
    <source>
        <dbReference type="ARBA" id="ARBA00023160"/>
    </source>
</evidence>
<dbReference type="PROSITE" id="PS01188">
    <property type="entry name" value="ELO"/>
    <property type="match status" value="1"/>
</dbReference>
<dbReference type="PANTHER" id="PTHR11157">
    <property type="entry name" value="FATTY ACID ACYL TRANSFERASE-RELATED"/>
    <property type="match status" value="1"/>
</dbReference>
<keyword evidence="7" id="KW-0276">Fatty acid metabolism</keyword>
<dbReference type="GO" id="GO:0019367">
    <property type="term" value="P:fatty acid elongation, saturated fatty acid"/>
    <property type="evidence" value="ECO:0000318"/>
    <property type="project" value="GO_Central"/>
</dbReference>
<evidence type="ECO:0000256" key="9">
    <source>
        <dbReference type="ARBA" id="ARBA00023098"/>
    </source>
</evidence>
<keyword evidence="15" id="KW-1185">Reference proteome</keyword>
<dbReference type="OrthoDB" id="434092at2759"/>
<proteinExistence type="inferred from homology"/>
<feature type="transmembrane region" description="Helical" evidence="14">
    <location>
        <begin position="241"/>
        <end position="263"/>
    </location>
</feature>
<dbReference type="eggNOG" id="KOG3071">
    <property type="taxonomic scope" value="Eukaryota"/>
</dbReference>
<keyword evidence="5" id="KW-0808">Transferase</keyword>
<dbReference type="AlphaFoldDB" id="A0A1U8B102"/>
<dbReference type="STRING" id="4432.A0A1U8B102"/>
<dbReference type="Proteomes" id="UP000189703">
    <property type="component" value="Unplaced"/>
</dbReference>
<evidence type="ECO:0000256" key="10">
    <source>
        <dbReference type="ARBA" id="ARBA00023136"/>
    </source>
</evidence>
<dbReference type="GO" id="GO:0034625">
    <property type="term" value="P:fatty acid elongation, monounsaturated fatty acid"/>
    <property type="evidence" value="ECO:0000318"/>
    <property type="project" value="GO_Central"/>
</dbReference>
<evidence type="ECO:0000256" key="14">
    <source>
        <dbReference type="SAM" id="Phobius"/>
    </source>
</evidence>
<dbReference type="GO" id="GO:0034626">
    <property type="term" value="P:fatty acid elongation, polyunsaturated fatty acid"/>
    <property type="evidence" value="ECO:0000318"/>
    <property type="project" value="GO_Central"/>
</dbReference>
<dbReference type="OMA" id="SGQFHVM"/>
<reference evidence="16" key="1">
    <citation type="submission" date="2025-08" db="UniProtKB">
        <authorList>
            <consortium name="RefSeq"/>
        </authorList>
    </citation>
    <scope>IDENTIFICATION</scope>
</reference>
<gene>
    <name evidence="16" type="primary">LOC104609666</name>
</gene>
<evidence type="ECO:0000256" key="3">
    <source>
        <dbReference type="ARBA" id="ARBA00012307"/>
    </source>
</evidence>
<feature type="transmembrane region" description="Helical" evidence="14">
    <location>
        <begin position="153"/>
        <end position="172"/>
    </location>
</feature>
<comment type="subcellular location">
    <subcellularLocation>
        <location evidence="1">Membrane</location>
        <topology evidence="1">Multi-pass membrane protein</topology>
    </subcellularLocation>
</comment>
<dbReference type="GeneID" id="104609666"/>
<dbReference type="RefSeq" id="XP_010274332.1">
    <property type="nucleotide sequence ID" value="XM_010276030.2"/>
</dbReference>
<protein>
    <recommendedName>
        <fullName evidence="3">very-long-chain 3-oxoacyl-CoA synthase</fullName>
        <ecNumber evidence="3">2.3.1.199</ecNumber>
    </recommendedName>
</protein>
<dbReference type="InParanoid" id="A0A1U8B102"/>
<evidence type="ECO:0000256" key="7">
    <source>
        <dbReference type="ARBA" id="ARBA00022832"/>
    </source>
</evidence>
<dbReference type="EC" id="2.3.1.199" evidence="3"/>
<evidence type="ECO:0000256" key="4">
    <source>
        <dbReference type="ARBA" id="ARBA00022516"/>
    </source>
</evidence>